<dbReference type="PANTHER" id="PTHR43047:SF63">
    <property type="entry name" value="HISTIDINE KINASE"/>
    <property type="match status" value="1"/>
</dbReference>
<dbReference type="Pfam" id="PF12860">
    <property type="entry name" value="PAS_7"/>
    <property type="match status" value="2"/>
</dbReference>
<evidence type="ECO:0000259" key="10">
    <source>
        <dbReference type="PROSITE" id="PS50110"/>
    </source>
</evidence>
<dbReference type="InterPro" id="IPR036097">
    <property type="entry name" value="HisK_dim/P_sf"/>
</dbReference>
<dbReference type="InterPro" id="IPR004358">
    <property type="entry name" value="Sig_transdc_His_kin-like_C"/>
</dbReference>
<dbReference type="SMART" id="SM00387">
    <property type="entry name" value="HATPase_c"/>
    <property type="match status" value="1"/>
</dbReference>
<evidence type="ECO:0000256" key="5">
    <source>
        <dbReference type="ARBA" id="ARBA00022777"/>
    </source>
</evidence>
<keyword evidence="5" id="KW-0418">Kinase</keyword>
<feature type="coiled-coil region" evidence="7">
    <location>
        <begin position="805"/>
        <end position="839"/>
    </location>
</feature>
<dbReference type="PROSITE" id="PS50113">
    <property type="entry name" value="PAC"/>
    <property type="match status" value="3"/>
</dbReference>
<feature type="domain" description="PAC" evidence="12">
    <location>
        <begin position="260"/>
        <end position="312"/>
    </location>
</feature>
<dbReference type="CDD" id="cd16922">
    <property type="entry name" value="HATPase_EvgS-ArcB-TorS-like"/>
    <property type="match status" value="1"/>
</dbReference>
<dbReference type="InterPro" id="IPR036890">
    <property type="entry name" value="HATPase_C_sf"/>
</dbReference>
<dbReference type="Gene3D" id="3.40.50.2300">
    <property type="match status" value="1"/>
</dbReference>
<dbReference type="SMART" id="SM00448">
    <property type="entry name" value="REC"/>
    <property type="match status" value="1"/>
</dbReference>
<dbReference type="InterPro" id="IPR005467">
    <property type="entry name" value="His_kinase_dom"/>
</dbReference>
<keyword evidence="3 6" id="KW-0597">Phosphoprotein</keyword>
<dbReference type="InterPro" id="IPR013655">
    <property type="entry name" value="PAS_fold_3"/>
</dbReference>
<dbReference type="CDD" id="cd00082">
    <property type="entry name" value="HisKA"/>
    <property type="match status" value="1"/>
</dbReference>
<dbReference type="SUPFAM" id="SSF47384">
    <property type="entry name" value="Homodimeric domain of signal transducing histidine kinase"/>
    <property type="match status" value="1"/>
</dbReference>
<dbReference type="SUPFAM" id="SSF55785">
    <property type="entry name" value="PYP-like sensor domain (PAS domain)"/>
    <property type="match status" value="4"/>
</dbReference>
<dbReference type="EC" id="2.7.13.3" evidence="2"/>
<evidence type="ECO:0000256" key="6">
    <source>
        <dbReference type="PROSITE-ProRule" id="PRU00169"/>
    </source>
</evidence>
<feature type="domain" description="Histidine kinase" evidence="9">
    <location>
        <begin position="846"/>
        <end position="1072"/>
    </location>
</feature>
<feature type="domain" description="PAC" evidence="12">
    <location>
        <begin position="515"/>
        <end position="567"/>
    </location>
</feature>
<evidence type="ECO:0000256" key="8">
    <source>
        <dbReference type="SAM" id="MobiDB-lite"/>
    </source>
</evidence>
<reference evidence="13 14" key="1">
    <citation type="journal article" date="2016" name="Antonie Van Leeuwenhoek">
        <title>Dongia soli sp. nov., isolated from soil from Dokdo, Korea.</title>
        <authorList>
            <person name="Kim D.U."/>
            <person name="Lee H."/>
            <person name="Kim H."/>
            <person name="Kim S.G."/>
            <person name="Ka J.O."/>
        </authorList>
    </citation>
    <scope>NUCLEOTIDE SEQUENCE [LARGE SCALE GENOMIC DNA]</scope>
    <source>
        <strain evidence="13 14">D78</strain>
    </source>
</reference>
<evidence type="ECO:0000256" key="1">
    <source>
        <dbReference type="ARBA" id="ARBA00000085"/>
    </source>
</evidence>
<evidence type="ECO:0000256" key="7">
    <source>
        <dbReference type="SAM" id="Coils"/>
    </source>
</evidence>
<dbReference type="PRINTS" id="PR00344">
    <property type="entry name" value="BCTRLSENSOR"/>
</dbReference>
<dbReference type="SMART" id="SM00086">
    <property type="entry name" value="PAC"/>
    <property type="match status" value="3"/>
</dbReference>
<comment type="caution">
    <text evidence="13">The sequence shown here is derived from an EMBL/GenBank/DDBJ whole genome shotgun (WGS) entry which is preliminary data.</text>
</comment>
<sequence>MTADRSSNSPTDISQVIDPRALLCAVAAAQTEFLAGTEPARIFANLLQTMLHLTASDQGVIAELRPAATGDHLYPVAVQPAVPASEECNGMWRRCFDAVLVNGAPDLGSAAEGLLALPIVGGPVERPRLIGIAGLAGRPGGYDRGMSGLLQPLLLTAATLLTAGQARREEERRQPGDAASSSDNDIRRVSDIIGNLGEIVWSARLPGFLPVYVSPAIEALTGYPADRLIADADLFDAITPPEDLALRNAALEQAFVSGRCDVVYRLRRADDSLRWVRCKGAVLYDAKGRPYRIDGTLSDVTAEREALEQARKTDALYRAVVEDQQEAIVRFRPDFTVTFVNRQYADYYNLAPADLLGIRISDLLTPVEWRLLEAEVATLSRAKPILIQEYEKTLPDGSTRWLRWVNRALFDAAGALSEVQCVGHDITDQKRLERELAAGRELFGLVVASSGDGIFDWNVDTGEVWYSPRWKEIFGYRDDELENTYETWEKLIHPEDRQMVLDRAAAYFREPVGVLRSLARYRHRNGSIVYIESRVIRRQNSADGCLRVVGAYSDVTEKVLAEQRMRDAIESLPEAFAWFDADDRLIMHNERYLEFFPFMRAMGDLRGRAFTEMVRSSYARLGRSADIETYVADRMERHRKGGSFEMRLEDDSWVRVSERRTAGNGTVSVWTDISDLKQAQQRLLDAVESMQEGFLLIGPDRRVILSNRQCREMYPIAGHLLASGCSYEDFLRFGAVNGQFLEALDRNEDYVAESLALLETRAEMRVERELAGGRWVLISQRCMDDGSVVSIRTDLTPQKMREAELEAAHNQLAKQAAALVDLAEKLEEARLSAVEASKAKTRFLAHMSHELRTPLNAILGFAKLIGDEMFGPIGVAKYAEYAGLIHESGSHLLSLINDVLDLSKIEAGRMVLDCHPVSVDALAAGSTRLMEGLAKDRNVRLHVEVMPDCRQVFGDERAIKQMIINLLSNALKFTPAGGSVTLRFVVDGVTLDGISSVAIAVTDTGIGMTQADIEKALDPFGQVDGEIARQHQGTGLGLPLVKVMAEAHGGRLEIDSAPGHGTTMRIRLPGEARDSDSPGDPYETGATLPRDLSAGGARDDFAAPMNRAQSNRRILLAEDNPMNQRLFIDVLRTLGAEVDCVDDGEAAVERAIVGAYDLILMDIQMPKMGGVDATQRIRAETALSEVPIIALTAHAMEGDRDRYLAAGMTDYLTKPVDLTALLNVVSGYLGLSPVAA</sequence>
<dbReference type="PROSITE" id="PS50112">
    <property type="entry name" value="PAS"/>
    <property type="match status" value="2"/>
</dbReference>
<dbReference type="Pfam" id="PF08448">
    <property type="entry name" value="PAS_4"/>
    <property type="match status" value="1"/>
</dbReference>
<accession>A0ABU5E7Z3</accession>
<feature type="modified residue" description="4-aspartylphosphate" evidence="6">
    <location>
        <position position="1162"/>
    </location>
</feature>
<dbReference type="CDD" id="cd17546">
    <property type="entry name" value="REC_hyHK_CKI1_RcsC-like"/>
    <property type="match status" value="1"/>
</dbReference>
<keyword evidence="14" id="KW-1185">Reference proteome</keyword>
<evidence type="ECO:0000313" key="14">
    <source>
        <dbReference type="Proteomes" id="UP001279642"/>
    </source>
</evidence>
<dbReference type="EMBL" id="JAXCLW010000001">
    <property type="protein sequence ID" value="MDY0881961.1"/>
    <property type="molecule type" value="Genomic_DNA"/>
</dbReference>
<dbReference type="SUPFAM" id="SSF52172">
    <property type="entry name" value="CheY-like"/>
    <property type="match status" value="1"/>
</dbReference>
<evidence type="ECO:0000259" key="12">
    <source>
        <dbReference type="PROSITE" id="PS50113"/>
    </source>
</evidence>
<feature type="domain" description="Response regulatory" evidence="10">
    <location>
        <begin position="1113"/>
        <end position="1229"/>
    </location>
</feature>
<dbReference type="Proteomes" id="UP001279642">
    <property type="component" value="Unassembled WGS sequence"/>
</dbReference>
<keyword evidence="4" id="KW-0808">Transferase</keyword>
<evidence type="ECO:0000256" key="4">
    <source>
        <dbReference type="ARBA" id="ARBA00022679"/>
    </source>
</evidence>
<dbReference type="InterPro" id="IPR003594">
    <property type="entry name" value="HATPase_dom"/>
</dbReference>
<dbReference type="PROSITE" id="PS50110">
    <property type="entry name" value="RESPONSE_REGULATORY"/>
    <property type="match status" value="1"/>
</dbReference>
<evidence type="ECO:0000256" key="3">
    <source>
        <dbReference type="ARBA" id="ARBA00022553"/>
    </source>
</evidence>
<dbReference type="InterPro" id="IPR000014">
    <property type="entry name" value="PAS"/>
</dbReference>
<dbReference type="InterPro" id="IPR013656">
    <property type="entry name" value="PAS_4"/>
</dbReference>
<proteinExistence type="predicted"/>
<dbReference type="SMART" id="SM00388">
    <property type="entry name" value="HisKA"/>
    <property type="match status" value="1"/>
</dbReference>
<dbReference type="InterPro" id="IPR000700">
    <property type="entry name" value="PAS-assoc_C"/>
</dbReference>
<name>A0ABU5E7Z3_9PROT</name>
<feature type="region of interest" description="Disordered" evidence="8">
    <location>
        <begin position="1069"/>
        <end position="1104"/>
    </location>
</feature>
<dbReference type="Pfam" id="PF00512">
    <property type="entry name" value="HisKA"/>
    <property type="match status" value="1"/>
</dbReference>
<comment type="catalytic activity">
    <reaction evidence="1">
        <text>ATP + protein L-histidine = ADP + protein N-phospho-L-histidine.</text>
        <dbReference type="EC" id="2.7.13.3"/>
    </reaction>
</comment>
<dbReference type="SUPFAM" id="SSF55874">
    <property type="entry name" value="ATPase domain of HSP90 chaperone/DNA topoisomerase II/histidine kinase"/>
    <property type="match status" value="1"/>
</dbReference>
<feature type="domain" description="PAS" evidence="11">
    <location>
        <begin position="439"/>
        <end position="500"/>
    </location>
</feature>
<dbReference type="CDD" id="cd00130">
    <property type="entry name" value="PAS"/>
    <property type="match status" value="3"/>
</dbReference>
<dbReference type="InterPro" id="IPR035965">
    <property type="entry name" value="PAS-like_dom_sf"/>
</dbReference>
<organism evidence="13 14">
    <name type="scientific">Dongia soli</name>
    <dbReference type="NCBI Taxonomy" id="600628"/>
    <lineage>
        <taxon>Bacteria</taxon>
        <taxon>Pseudomonadati</taxon>
        <taxon>Pseudomonadota</taxon>
        <taxon>Alphaproteobacteria</taxon>
        <taxon>Rhodospirillales</taxon>
        <taxon>Dongiaceae</taxon>
        <taxon>Dongia</taxon>
    </lineage>
</organism>
<evidence type="ECO:0000256" key="2">
    <source>
        <dbReference type="ARBA" id="ARBA00012438"/>
    </source>
</evidence>
<dbReference type="InterPro" id="IPR001789">
    <property type="entry name" value="Sig_transdc_resp-reg_receiver"/>
</dbReference>
<dbReference type="NCBIfam" id="TIGR00229">
    <property type="entry name" value="sensory_box"/>
    <property type="match status" value="3"/>
</dbReference>
<feature type="domain" description="PAC" evidence="12">
    <location>
        <begin position="386"/>
        <end position="438"/>
    </location>
</feature>
<dbReference type="PROSITE" id="PS50109">
    <property type="entry name" value="HIS_KIN"/>
    <property type="match status" value="1"/>
</dbReference>
<keyword evidence="7" id="KW-0175">Coiled coil</keyword>
<dbReference type="InterPro" id="IPR001610">
    <property type="entry name" value="PAC"/>
</dbReference>
<evidence type="ECO:0000313" key="13">
    <source>
        <dbReference type="EMBL" id="MDY0881961.1"/>
    </source>
</evidence>
<dbReference type="Gene3D" id="3.30.450.20">
    <property type="entry name" value="PAS domain"/>
    <property type="match status" value="5"/>
</dbReference>
<dbReference type="Pfam" id="PF08447">
    <property type="entry name" value="PAS_3"/>
    <property type="match status" value="2"/>
</dbReference>
<evidence type="ECO:0000259" key="9">
    <source>
        <dbReference type="PROSITE" id="PS50109"/>
    </source>
</evidence>
<dbReference type="Pfam" id="PF00072">
    <property type="entry name" value="Response_reg"/>
    <property type="match status" value="1"/>
</dbReference>
<dbReference type="InterPro" id="IPR011006">
    <property type="entry name" value="CheY-like_superfamily"/>
</dbReference>
<dbReference type="RefSeq" id="WP_320507000.1">
    <property type="nucleotide sequence ID" value="NZ_JAXCLW010000001.1"/>
</dbReference>
<dbReference type="InterPro" id="IPR003661">
    <property type="entry name" value="HisK_dim/P_dom"/>
</dbReference>
<dbReference type="Gene3D" id="1.10.287.130">
    <property type="match status" value="1"/>
</dbReference>
<protein>
    <recommendedName>
        <fullName evidence="2">histidine kinase</fullName>
        <ecNumber evidence="2">2.7.13.3</ecNumber>
    </recommendedName>
</protein>
<dbReference type="SMART" id="SM00091">
    <property type="entry name" value="PAS"/>
    <property type="match status" value="5"/>
</dbReference>
<dbReference type="PANTHER" id="PTHR43047">
    <property type="entry name" value="TWO-COMPONENT HISTIDINE PROTEIN KINASE"/>
    <property type="match status" value="1"/>
</dbReference>
<gene>
    <name evidence="13" type="ORF">SMD27_03835</name>
</gene>
<dbReference type="Pfam" id="PF02518">
    <property type="entry name" value="HATPase_c"/>
    <property type="match status" value="1"/>
</dbReference>
<feature type="domain" description="PAS" evidence="11">
    <location>
        <begin position="185"/>
        <end position="258"/>
    </location>
</feature>
<dbReference type="Gene3D" id="3.30.565.10">
    <property type="entry name" value="Histidine kinase-like ATPase, C-terminal domain"/>
    <property type="match status" value="1"/>
</dbReference>
<evidence type="ECO:0000259" key="11">
    <source>
        <dbReference type="PROSITE" id="PS50112"/>
    </source>
</evidence>